<proteinExistence type="predicted"/>
<sequence length="141" mass="16562">MPNKCYLLSQFYNFRFDPSSDLEENLDRFTKLIEDLANCHEKLFDDQQVVALLNSLSDKYKDIRIALEYGGQDLTFEIITLALKNKDLALKIESKDSKYGEGLHIKDKWNPIKKPPTYNFNLHKKGKLFRISNSKRSIKRM</sequence>
<organism evidence="1 2">
    <name type="scientific">Fraxinus pennsylvanica</name>
    <dbReference type="NCBI Taxonomy" id="56036"/>
    <lineage>
        <taxon>Eukaryota</taxon>
        <taxon>Viridiplantae</taxon>
        <taxon>Streptophyta</taxon>
        <taxon>Embryophyta</taxon>
        <taxon>Tracheophyta</taxon>
        <taxon>Spermatophyta</taxon>
        <taxon>Magnoliopsida</taxon>
        <taxon>eudicotyledons</taxon>
        <taxon>Gunneridae</taxon>
        <taxon>Pentapetalae</taxon>
        <taxon>asterids</taxon>
        <taxon>lamiids</taxon>
        <taxon>Lamiales</taxon>
        <taxon>Oleaceae</taxon>
        <taxon>Oleeae</taxon>
        <taxon>Fraxinus</taxon>
    </lineage>
</organism>
<dbReference type="AlphaFoldDB" id="A0AAD2EAA1"/>
<evidence type="ECO:0000313" key="2">
    <source>
        <dbReference type="Proteomes" id="UP000834106"/>
    </source>
</evidence>
<dbReference type="Proteomes" id="UP000834106">
    <property type="component" value="Chromosome 19"/>
</dbReference>
<dbReference type="EMBL" id="OU503054">
    <property type="protein sequence ID" value="CAI9783174.1"/>
    <property type="molecule type" value="Genomic_DNA"/>
</dbReference>
<keyword evidence="2" id="KW-1185">Reference proteome</keyword>
<accession>A0AAD2EAA1</accession>
<protein>
    <submittedName>
        <fullName evidence="1">Uncharacterized protein</fullName>
    </submittedName>
</protein>
<gene>
    <name evidence="1" type="ORF">FPE_LOCUS30604</name>
</gene>
<reference evidence="1" key="1">
    <citation type="submission" date="2023-05" db="EMBL/GenBank/DDBJ databases">
        <authorList>
            <person name="Huff M."/>
        </authorList>
    </citation>
    <scope>NUCLEOTIDE SEQUENCE</scope>
</reference>
<name>A0AAD2EAA1_9LAMI</name>
<evidence type="ECO:0000313" key="1">
    <source>
        <dbReference type="EMBL" id="CAI9783174.1"/>
    </source>
</evidence>
<dbReference type="Pfam" id="PF14223">
    <property type="entry name" value="Retrotran_gag_2"/>
    <property type="match status" value="1"/>
</dbReference>